<comment type="caution">
    <text evidence="3">The sequence shown here is derived from an EMBL/GenBank/DDBJ whole genome shotgun (WGS) entry which is preliminary data.</text>
</comment>
<evidence type="ECO:0000259" key="2">
    <source>
        <dbReference type="Pfam" id="PF18545"/>
    </source>
</evidence>
<name>A0AAW4P936_9EURY</name>
<dbReference type="Proteomes" id="UP001430455">
    <property type="component" value="Unassembled WGS sequence"/>
</dbReference>
<proteinExistence type="predicted"/>
<dbReference type="Pfam" id="PF18545">
    <property type="entry name" value="HalOD1"/>
    <property type="match status" value="1"/>
</dbReference>
<evidence type="ECO:0000313" key="4">
    <source>
        <dbReference type="Proteomes" id="UP001430455"/>
    </source>
</evidence>
<feature type="domain" description="Halobacterial output" evidence="2">
    <location>
        <begin position="48"/>
        <end position="115"/>
    </location>
</feature>
<accession>A0AAW4P936</accession>
<sequence length="117" mass="12102">MNGNDSGHREQAQAWELTGGELADADAPEPTYDPMTDSYATTVSFADVSPSIAVAEALASVRHCETTALSPLYDEIDTDALDAIILGSGDSVSVTAAVDGFEIVVSSGGRIEISPPE</sequence>
<feature type="region of interest" description="Disordered" evidence="1">
    <location>
        <begin position="1"/>
        <end position="33"/>
    </location>
</feature>
<protein>
    <recommendedName>
        <fullName evidence="2">Halobacterial output domain-containing protein</fullName>
    </recommendedName>
</protein>
<dbReference type="EMBL" id="RKLT01000001">
    <property type="protein sequence ID" value="MBX0294035.1"/>
    <property type="molecule type" value="Genomic_DNA"/>
</dbReference>
<dbReference type="RefSeq" id="WP_220578714.1">
    <property type="nucleotide sequence ID" value="NZ_RKLT01000001.1"/>
</dbReference>
<gene>
    <name evidence="3" type="ORF">EGH23_03960</name>
</gene>
<feature type="compositionally biased region" description="Basic and acidic residues" evidence="1">
    <location>
        <begin position="1"/>
        <end position="11"/>
    </location>
</feature>
<dbReference type="AlphaFoldDB" id="A0AAW4P936"/>
<dbReference type="InterPro" id="IPR040624">
    <property type="entry name" value="HalOD1"/>
</dbReference>
<evidence type="ECO:0000313" key="3">
    <source>
        <dbReference type="EMBL" id="MBX0294035.1"/>
    </source>
</evidence>
<keyword evidence="4" id="KW-1185">Reference proteome</keyword>
<reference evidence="3 4" key="1">
    <citation type="submission" date="2021-06" db="EMBL/GenBank/DDBJ databases">
        <title>Halomicroarcula sp. a new haloarchaeum isolated from saline soil.</title>
        <authorList>
            <person name="Duran-Viseras A."/>
            <person name="Sanchez-Porro C."/>
            <person name="Ventosa A."/>
        </authorList>
    </citation>
    <scope>NUCLEOTIDE SEQUENCE [LARGE SCALE GENOMIC DNA]</scope>
    <source>
        <strain evidence="3 4">F27</strain>
    </source>
</reference>
<evidence type="ECO:0000256" key="1">
    <source>
        <dbReference type="SAM" id="MobiDB-lite"/>
    </source>
</evidence>
<organism evidence="3 4">
    <name type="scientific">Haloarcula nitratireducens</name>
    <dbReference type="NCBI Taxonomy" id="2487749"/>
    <lineage>
        <taxon>Archaea</taxon>
        <taxon>Methanobacteriati</taxon>
        <taxon>Methanobacteriota</taxon>
        <taxon>Stenosarchaea group</taxon>
        <taxon>Halobacteria</taxon>
        <taxon>Halobacteriales</taxon>
        <taxon>Haloarculaceae</taxon>
        <taxon>Haloarcula</taxon>
    </lineage>
</organism>